<keyword evidence="12" id="KW-1185">Reference proteome</keyword>
<dbReference type="InterPro" id="IPR001235">
    <property type="entry name" value="Copper_blue_Plastocyanin"/>
</dbReference>
<proteinExistence type="predicted"/>
<dbReference type="EMBL" id="QPJL01000043">
    <property type="protein sequence ID" value="RCW78237.1"/>
    <property type="molecule type" value="Genomic_DNA"/>
</dbReference>
<gene>
    <name evidence="11" type="ORF">DFP89_14310</name>
</gene>
<comment type="caution">
    <text evidence="11">The sequence shown here is derived from an EMBL/GenBank/DDBJ whole genome shotgun (WGS) entry which is preliminary data.</text>
</comment>
<feature type="binding site" evidence="8">
    <location>
        <position position="98"/>
    </location>
    <ligand>
        <name>Cu cation</name>
        <dbReference type="ChEBI" id="CHEBI:23378"/>
    </ligand>
</feature>
<dbReference type="NCBIfam" id="TIGR02375">
    <property type="entry name" value="pseudoazurin"/>
    <property type="match status" value="1"/>
</dbReference>
<evidence type="ECO:0000256" key="6">
    <source>
        <dbReference type="ARBA" id="ARBA00023008"/>
    </source>
</evidence>
<dbReference type="AlphaFoldDB" id="A0A368YH75"/>
<dbReference type="GO" id="GO:0005507">
    <property type="term" value="F:copper ion binding"/>
    <property type="evidence" value="ECO:0007669"/>
    <property type="project" value="UniProtKB-UniRule"/>
</dbReference>
<feature type="binding site" evidence="8">
    <location>
        <position position="106"/>
    </location>
    <ligand>
        <name>Cu cation</name>
        <dbReference type="ChEBI" id="CHEBI:23378"/>
    </ligand>
</feature>
<keyword evidence="5" id="KW-0249">Electron transport</keyword>
<dbReference type="Gene3D" id="2.60.40.420">
    <property type="entry name" value="Cupredoxins - blue copper proteins"/>
    <property type="match status" value="1"/>
</dbReference>
<dbReference type="GO" id="GO:0009055">
    <property type="term" value="F:electron transfer activity"/>
    <property type="evidence" value="ECO:0007669"/>
    <property type="project" value="InterPro"/>
</dbReference>
<reference evidence="11 12" key="1">
    <citation type="submission" date="2018-07" db="EMBL/GenBank/DDBJ databases">
        <title>Genomic Encyclopedia of Type Strains, Phase III (KMG-III): the genomes of soil and plant-associated and newly described type strains.</title>
        <authorList>
            <person name="Whitman W."/>
        </authorList>
    </citation>
    <scope>NUCLEOTIDE SEQUENCE [LARGE SCALE GENOMIC DNA]</scope>
    <source>
        <strain evidence="11 12">CECT 8525</strain>
    </source>
</reference>
<evidence type="ECO:0000256" key="5">
    <source>
        <dbReference type="ARBA" id="ARBA00022982"/>
    </source>
</evidence>
<dbReference type="Pfam" id="PF00127">
    <property type="entry name" value="Copper-bind"/>
    <property type="match status" value="1"/>
</dbReference>
<evidence type="ECO:0000256" key="1">
    <source>
        <dbReference type="ARBA" id="ARBA00004418"/>
    </source>
</evidence>
<keyword evidence="4" id="KW-0574">Periplasm</keyword>
<sequence length="142" mass="15277">MKYALLSAALLSLVSLPAFSETYEVKMLNKGEAGAMVFEPHFIAAKTGDTVKFIAVDKGHNAETIKGMVPEGQEPFEGKLNEEIDVQLTAPGMIGVKCKPHLGMGMVMVIQVDGAEAPADFLEAKMPGKAKKTFEKILSEVH</sequence>
<evidence type="ECO:0000256" key="7">
    <source>
        <dbReference type="NCBIfam" id="TIGR02375"/>
    </source>
</evidence>
<dbReference type="InterPro" id="IPR012745">
    <property type="entry name" value="Pseudoazurin"/>
</dbReference>
<feature type="chain" id="PRO_5016763075" description="Pseudoazurin" evidence="9">
    <location>
        <begin position="21"/>
        <end position="142"/>
    </location>
</feature>
<dbReference type="InterPro" id="IPR008972">
    <property type="entry name" value="Cupredoxin"/>
</dbReference>
<keyword evidence="9" id="KW-0732">Signal</keyword>
<feature type="signal peptide" evidence="9">
    <location>
        <begin position="1"/>
        <end position="20"/>
    </location>
</feature>
<dbReference type="SUPFAM" id="SSF49503">
    <property type="entry name" value="Cupredoxins"/>
    <property type="match status" value="1"/>
</dbReference>
<comment type="subcellular location">
    <subcellularLocation>
        <location evidence="1">Periplasm</location>
    </subcellularLocation>
</comment>
<dbReference type="Proteomes" id="UP000253345">
    <property type="component" value="Unassembled WGS sequence"/>
</dbReference>
<evidence type="ECO:0000259" key="10">
    <source>
        <dbReference type="Pfam" id="PF00127"/>
    </source>
</evidence>
<accession>A0A368YH75</accession>
<feature type="binding site" evidence="8">
    <location>
        <position position="60"/>
    </location>
    <ligand>
        <name>Cu cation</name>
        <dbReference type="ChEBI" id="CHEBI:23378"/>
    </ligand>
</feature>
<dbReference type="InterPro" id="IPR000923">
    <property type="entry name" value="BlueCu_1"/>
</dbReference>
<keyword evidence="6 8" id="KW-0186">Copper</keyword>
<evidence type="ECO:0000256" key="9">
    <source>
        <dbReference type="SAM" id="SignalP"/>
    </source>
</evidence>
<feature type="domain" description="Blue (type 1) copper" evidence="10">
    <location>
        <begin position="26"/>
        <end position="112"/>
    </location>
</feature>
<protein>
    <recommendedName>
        <fullName evidence="7">Pseudoazurin</fullName>
    </recommendedName>
</protein>
<keyword evidence="3 8" id="KW-0479">Metal-binding</keyword>
<organism evidence="11 12">
    <name type="scientific">Paracoccus lutimaris</name>
    <dbReference type="NCBI Taxonomy" id="1490030"/>
    <lineage>
        <taxon>Bacteria</taxon>
        <taxon>Pseudomonadati</taxon>
        <taxon>Pseudomonadota</taxon>
        <taxon>Alphaproteobacteria</taxon>
        <taxon>Rhodobacterales</taxon>
        <taxon>Paracoccaceae</taxon>
        <taxon>Paracoccus</taxon>
    </lineage>
</organism>
<evidence type="ECO:0000256" key="4">
    <source>
        <dbReference type="ARBA" id="ARBA00022764"/>
    </source>
</evidence>
<dbReference type="RefSeq" id="WP_114350879.1">
    <property type="nucleotide sequence ID" value="NZ_QPJL01000043.1"/>
</dbReference>
<feature type="binding site" evidence="8">
    <location>
        <position position="101"/>
    </location>
    <ligand>
        <name>Cu cation</name>
        <dbReference type="ChEBI" id="CHEBI:23378"/>
    </ligand>
</feature>
<dbReference type="PRINTS" id="PR00156">
    <property type="entry name" value="COPPERBLUE"/>
</dbReference>
<dbReference type="CDD" id="cd04218">
    <property type="entry name" value="Pseudoazurin"/>
    <property type="match status" value="1"/>
</dbReference>
<evidence type="ECO:0000256" key="2">
    <source>
        <dbReference type="ARBA" id="ARBA00022448"/>
    </source>
</evidence>
<evidence type="ECO:0000313" key="11">
    <source>
        <dbReference type="EMBL" id="RCW78237.1"/>
    </source>
</evidence>
<keyword evidence="2" id="KW-0813">Transport</keyword>
<evidence type="ECO:0000256" key="8">
    <source>
        <dbReference type="PIRSR" id="PIRSR602386-1"/>
    </source>
</evidence>
<evidence type="ECO:0000313" key="12">
    <source>
        <dbReference type="Proteomes" id="UP000253345"/>
    </source>
</evidence>
<dbReference type="OrthoDB" id="7510199at2"/>
<evidence type="ECO:0000256" key="3">
    <source>
        <dbReference type="ARBA" id="ARBA00022723"/>
    </source>
</evidence>
<dbReference type="PRINTS" id="PR00155">
    <property type="entry name" value="AMICYANIN"/>
</dbReference>
<dbReference type="InterPro" id="IPR002386">
    <property type="entry name" value="Amicyanin/Pseudoazurin"/>
</dbReference>
<name>A0A368YH75_9RHOB</name>
<comment type="cofactor">
    <cofactor evidence="8">
        <name>Cu cation</name>
        <dbReference type="ChEBI" id="CHEBI:23378"/>
    </cofactor>
    <text evidence="8">Binds 1 copper ion per subunit.</text>
</comment>
<dbReference type="GO" id="GO:0042597">
    <property type="term" value="C:periplasmic space"/>
    <property type="evidence" value="ECO:0007669"/>
    <property type="project" value="UniProtKB-SubCell"/>
</dbReference>